<dbReference type="Proteomes" id="UP001269402">
    <property type="component" value="Unassembled WGS sequence"/>
</dbReference>
<sequence length="63" mass="7252">MDKTTSHFFAENQEQTTLLTICPAMITEITNAINAETPTLAGARQILISRKMHPERRLRDRRL</sequence>
<organism evidence="1 2">
    <name type="scientific">Rhizobium redzepovicii</name>
    <dbReference type="NCBI Taxonomy" id="2867518"/>
    <lineage>
        <taxon>Bacteria</taxon>
        <taxon>Pseudomonadati</taxon>
        <taxon>Pseudomonadota</taxon>
        <taxon>Alphaproteobacteria</taxon>
        <taxon>Hyphomicrobiales</taxon>
        <taxon>Rhizobiaceae</taxon>
        <taxon>Rhizobium/Agrobacterium group</taxon>
        <taxon>Rhizobium</taxon>
    </lineage>
</organism>
<name>A0AAW8P713_9HYPH</name>
<dbReference type="EMBL" id="JAVLSH010000012">
    <property type="protein sequence ID" value="MDR9762849.1"/>
    <property type="molecule type" value="Genomic_DNA"/>
</dbReference>
<keyword evidence="2" id="KW-1185">Reference proteome</keyword>
<comment type="caution">
    <text evidence="1">The sequence shown here is derived from an EMBL/GenBank/DDBJ whole genome shotgun (WGS) entry which is preliminary data.</text>
</comment>
<proteinExistence type="predicted"/>
<accession>A0AAW8P713</accession>
<reference evidence="2" key="1">
    <citation type="submission" date="2023-07" db="EMBL/GenBank/DDBJ databases">
        <title>Genomic characterization of faba bean (Vicia faba) microsymbionts in Mexican soils.</title>
        <authorList>
            <person name="Rivera Orduna F.N."/>
            <person name="Guevara-Luna J."/>
            <person name="Yan J."/>
            <person name="Arroyo-Herrera I."/>
            <person name="Li Y."/>
            <person name="Vasquez-Murrieta M.S."/>
            <person name="Wang E.T."/>
        </authorList>
    </citation>
    <scope>NUCLEOTIDE SEQUENCE [LARGE SCALE GENOMIC DNA]</scope>
    <source>
        <strain evidence="2">CH6</strain>
    </source>
</reference>
<protein>
    <submittedName>
        <fullName evidence="1">Uncharacterized protein</fullName>
    </submittedName>
</protein>
<gene>
    <name evidence="1" type="ORF">RJJ37_25035</name>
</gene>
<evidence type="ECO:0000313" key="1">
    <source>
        <dbReference type="EMBL" id="MDR9762849.1"/>
    </source>
</evidence>
<dbReference type="AlphaFoldDB" id="A0AAW8P713"/>
<evidence type="ECO:0000313" key="2">
    <source>
        <dbReference type="Proteomes" id="UP001269402"/>
    </source>
</evidence>